<sequence>MSRRSRLLAAFGLVFALTCAAPFVSPPRASADGPLVLGFSGEGGGFVTDPQSAMGGLALRLGVRPIPLISIYLQSHGLIGALTAGPESGSAQGVLWNTAMLGVHFGPLHLALGPSLDFAWGCDTQEGCVDGDLLFGLDGRVALHFGSFVLSADIHPTWVDDDVVVGLVGGLGWQL</sequence>
<protein>
    <recommendedName>
        <fullName evidence="4">Outer membrane protein beta-barrel domain-containing protein</fullName>
    </recommendedName>
</protein>
<reference evidence="2 3" key="1">
    <citation type="submission" date="2015-03" db="EMBL/GenBank/DDBJ databases">
        <title>Genome assembly of Sandaracinus amylolyticus DSM 53668.</title>
        <authorList>
            <person name="Sharma G."/>
            <person name="Subramanian S."/>
        </authorList>
    </citation>
    <scope>NUCLEOTIDE SEQUENCE [LARGE SCALE GENOMIC DNA]</scope>
    <source>
        <strain evidence="2 3">DSM 53668</strain>
    </source>
</reference>
<keyword evidence="1" id="KW-0732">Signal</keyword>
<gene>
    <name evidence="2" type="ORF">DB32_006414</name>
</gene>
<dbReference type="RefSeq" id="WP_053236330.1">
    <property type="nucleotide sequence ID" value="NZ_CP011125.1"/>
</dbReference>
<organism evidence="2 3">
    <name type="scientific">Sandaracinus amylolyticus</name>
    <dbReference type="NCBI Taxonomy" id="927083"/>
    <lineage>
        <taxon>Bacteria</taxon>
        <taxon>Pseudomonadati</taxon>
        <taxon>Myxococcota</taxon>
        <taxon>Polyangia</taxon>
        <taxon>Polyangiales</taxon>
        <taxon>Sandaracinaceae</taxon>
        <taxon>Sandaracinus</taxon>
    </lineage>
</organism>
<name>A0A0F6W7I9_9BACT</name>
<dbReference type="KEGG" id="samy:DB32_006414"/>
<proteinExistence type="predicted"/>
<evidence type="ECO:0000256" key="1">
    <source>
        <dbReference type="SAM" id="SignalP"/>
    </source>
</evidence>
<evidence type="ECO:0000313" key="2">
    <source>
        <dbReference type="EMBL" id="AKF09265.1"/>
    </source>
</evidence>
<accession>A0A0F6W7I9</accession>
<feature type="chain" id="PRO_5002511233" description="Outer membrane protein beta-barrel domain-containing protein" evidence="1">
    <location>
        <begin position="21"/>
        <end position="175"/>
    </location>
</feature>
<evidence type="ECO:0000313" key="3">
    <source>
        <dbReference type="Proteomes" id="UP000034883"/>
    </source>
</evidence>
<dbReference type="AlphaFoldDB" id="A0A0F6W7I9"/>
<keyword evidence="3" id="KW-1185">Reference proteome</keyword>
<dbReference type="STRING" id="927083.DB32_006414"/>
<feature type="signal peptide" evidence="1">
    <location>
        <begin position="1"/>
        <end position="20"/>
    </location>
</feature>
<dbReference type="Proteomes" id="UP000034883">
    <property type="component" value="Chromosome"/>
</dbReference>
<dbReference type="EMBL" id="CP011125">
    <property type="protein sequence ID" value="AKF09265.1"/>
    <property type="molecule type" value="Genomic_DNA"/>
</dbReference>
<evidence type="ECO:0008006" key="4">
    <source>
        <dbReference type="Google" id="ProtNLM"/>
    </source>
</evidence>